<dbReference type="Pfam" id="PF00171">
    <property type="entry name" value="Aldedh"/>
    <property type="match status" value="1"/>
</dbReference>
<evidence type="ECO:0000256" key="3">
    <source>
        <dbReference type="RuleBase" id="RU003345"/>
    </source>
</evidence>
<dbReference type="InterPro" id="IPR016162">
    <property type="entry name" value="Ald_DH_N"/>
</dbReference>
<dbReference type="InterPro" id="IPR016160">
    <property type="entry name" value="Ald_DH_CS_CYS"/>
</dbReference>
<evidence type="ECO:0000256" key="1">
    <source>
        <dbReference type="ARBA" id="ARBA00023002"/>
    </source>
</evidence>
<evidence type="ECO:0000313" key="6">
    <source>
        <dbReference type="Proteomes" id="UP001232973"/>
    </source>
</evidence>
<name>A0ABT9XN70_9BACL</name>
<dbReference type="SUPFAM" id="SSF53720">
    <property type="entry name" value="ALDH-like"/>
    <property type="match status" value="1"/>
</dbReference>
<dbReference type="InterPro" id="IPR016163">
    <property type="entry name" value="Ald_DH_C"/>
</dbReference>
<dbReference type="Gene3D" id="3.40.605.10">
    <property type="entry name" value="Aldehyde Dehydrogenase, Chain A, domain 1"/>
    <property type="match status" value="1"/>
</dbReference>
<organism evidence="5 6">
    <name type="scientific">Alicyclobacillus cycloheptanicus</name>
    <dbReference type="NCBI Taxonomy" id="1457"/>
    <lineage>
        <taxon>Bacteria</taxon>
        <taxon>Bacillati</taxon>
        <taxon>Bacillota</taxon>
        <taxon>Bacilli</taxon>
        <taxon>Bacillales</taxon>
        <taxon>Alicyclobacillaceae</taxon>
        <taxon>Alicyclobacillus</taxon>
    </lineage>
</organism>
<dbReference type="PROSITE" id="PS00070">
    <property type="entry name" value="ALDEHYDE_DEHYDR_CYS"/>
    <property type="match status" value="1"/>
</dbReference>
<evidence type="ECO:0000313" key="5">
    <source>
        <dbReference type="EMBL" id="MDQ0191479.1"/>
    </source>
</evidence>
<gene>
    <name evidence="5" type="ORF">J2S03_003350</name>
</gene>
<protein>
    <submittedName>
        <fullName evidence="5">Acyl-CoA reductase-like NAD-dependent aldehyde dehydrogenase</fullName>
    </submittedName>
</protein>
<reference evidence="5 6" key="1">
    <citation type="submission" date="2023-07" db="EMBL/GenBank/DDBJ databases">
        <title>Genomic Encyclopedia of Type Strains, Phase IV (KMG-IV): sequencing the most valuable type-strain genomes for metagenomic binning, comparative biology and taxonomic classification.</title>
        <authorList>
            <person name="Goeker M."/>
        </authorList>
    </citation>
    <scope>NUCLEOTIDE SEQUENCE [LARGE SCALE GENOMIC DNA]</scope>
    <source>
        <strain evidence="5 6">DSM 4006</strain>
    </source>
</reference>
<evidence type="ECO:0000256" key="2">
    <source>
        <dbReference type="PROSITE-ProRule" id="PRU10007"/>
    </source>
</evidence>
<dbReference type="Proteomes" id="UP001232973">
    <property type="component" value="Unassembled WGS sequence"/>
</dbReference>
<dbReference type="Gene3D" id="3.40.309.10">
    <property type="entry name" value="Aldehyde Dehydrogenase, Chain A, domain 2"/>
    <property type="match status" value="1"/>
</dbReference>
<dbReference type="InterPro" id="IPR016161">
    <property type="entry name" value="Ald_DH/histidinol_DH"/>
</dbReference>
<evidence type="ECO:0000259" key="4">
    <source>
        <dbReference type="Pfam" id="PF00171"/>
    </source>
</evidence>
<feature type="domain" description="Aldehyde dehydrogenase" evidence="4">
    <location>
        <begin position="1"/>
        <end position="239"/>
    </location>
</feature>
<dbReference type="PROSITE" id="PS00687">
    <property type="entry name" value="ALDEHYDE_DEHYDR_GLU"/>
    <property type="match status" value="1"/>
</dbReference>
<comment type="caution">
    <text evidence="5">The sequence shown here is derived from an EMBL/GenBank/DDBJ whole genome shotgun (WGS) entry which is preliminary data.</text>
</comment>
<feature type="active site" evidence="2">
    <location>
        <position position="14"/>
    </location>
</feature>
<sequence>MQAASKNLKPISLELGGKSPNIIFDDANLEDAVNMSAFAIYFAQGQVCAAGSRVFVQESIYDRFMELFLKKAKSIRVGDPLEQTSQMGPQVSEEQLRRIEHYVAVGLEQGAKLVTGGQRYMGAGDGYFYTPTIFEDVTNDMKIAQEEIFGPVAAVIRFKDEEDALRKANDTIYGLASGVWTNDLKRAHRMARGLRAGTVWVNTYSMLDSVAPFGGTKQSGFGRELGAQAMEMYTQTKHVWIDLGKAALDWYGMQ</sequence>
<dbReference type="PANTHER" id="PTHR11699">
    <property type="entry name" value="ALDEHYDE DEHYDROGENASE-RELATED"/>
    <property type="match status" value="1"/>
</dbReference>
<dbReference type="InterPro" id="IPR029510">
    <property type="entry name" value="Ald_DH_CS_GLU"/>
</dbReference>
<comment type="similarity">
    <text evidence="3">Belongs to the aldehyde dehydrogenase family.</text>
</comment>
<accession>A0ABT9XN70</accession>
<dbReference type="InterPro" id="IPR015590">
    <property type="entry name" value="Aldehyde_DH_dom"/>
</dbReference>
<keyword evidence="6" id="KW-1185">Reference proteome</keyword>
<dbReference type="EMBL" id="JAUSTP010000046">
    <property type="protein sequence ID" value="MDQ0191479.1"/>
    <property type="molecule type" value="Genomic_DNA"/>
</dbReference>
<proteinExistence type="inferred from homology"/>
<keyword evidence="1 3" id="KW-0560">Oxidoreductase</keyword>